<sequence>MSILSTAGSGKFSSYRTIVQYVKEIWNIEECRVP</sequence>
<dbReference type="AlphaFoldDB" id="A0AAW0MBW0"/>
<protein>
    <submittedName>
        <fullName evidence="1">Alpha-glucan phosphorylase</fullName>
    </submittedName>
</protein>
<proteinExistence type="predicted"/>
<name>A0AAW0MBW0_QUESU</name>
<accession>A0AAW0MBW0</accession>
<evidence type="ECO:0000313" key="1">
    <source>
        <dbReference type="EMBL" id="KAK7860352.1"/>
    </source>
</evidence>
<dbReference type="SUPFAM" id="SSF53756">
    <property type="entry name" value="UDP-Glycosyltransferase/glycogen phosphorylase"/>
    <property type="match status" value="1"/>
</dbReference>
<dbReference type="EMBL" id="PKMF04000007">
    <property type="protein sequence ID" value="KAK7860352.1"/>
    <property type="molecule type" value="Genomic_DNA"/>
</dbReference>
<comment type="caution">
    <text evidence="1">The sequence shown here is derived from an EMBL/GenBank/DDBJ whole genome shotgun (WGS) entry which is preliminary data.</text>
</comment>
<gene>
    <name evidence="1" type="primary">PHSH_2</name>
    <name evidence="1" type="ORF">CFP56_039719</name>
</gene>
<dbReference type="Gene3D" id="3.40.50.2000">
    <property type="entry name" value="Glycogen Phosphorylase B"/>
    <property type="match status" value="2"/>
</dbReference>
<reference evidence="1" key="2">
    <citation type="journal article" date="2018" name="Sci. Data">
        <title>The draft genome sequence of cork oak.</title>
        <authorList>
            <person name="Ramos A.M."/>
            <person name="Usie A."/>
            <person name="Barbosa P."/>
            <person name="Barros P.M."/>
            <person name="Capote T."/>
            <person name="Chaves I."/>
            <person name="Simoes F."/>
            <person name="Abreu I."/>
            <person name="Carrasquinho I."/>
            <person name="Faro C."/>
            <person name="Guimaraes J.B."/>
            <person name="Mendonca D."/>
            <person name="Nobrega F."/>
            <person name="Rodrigues L."/>
            <person name="Saibo N.J.M."/>
            <person name="Varela M.C."/>
            <person name="Egas C."/>
            <person name="Matos J."/>
            <person name="Miguel C.M."/>
            <person name="Oliveira M.M."/>
            <person name="Ricardo C.P."/>
            <person name="Goncalves S."/>
        </authorList>
    </citation>
    <scope>NUCLEOTIDE SEQUENCE [LARGE SCALE GENOMIC DNA]</scope>
    <source>
        <strain evidence="1">HL8</strain>
    </source>
</reference>
<reference evidence="1" key="3">
    <citation type="submission" date="2023-07" db="EMBL/GenBank/DDBJ databases">
        <title>An improved reference 1 genome and first organelle genomes of Quercus suber.</title>
        <authorList>
            <consortium name="Genosuber Consortium"/>
            <person name="Usie A."/>
            <person name="Serra O."/>
            <person name="Barros P."/>
        </authorList>
    </citation>
    <scope>NUCLEOTIDE SEQUENCE</scope>
    <source>
        <strain evidence="1">HL8</strain>
        <tissue evidence="1">Leaves</tissue>
    </source>
</reference>
<organism evidence="1">
    <name type="scientific">Quercus suber</name>
    <name type="common">Cork oak</name>
    <dbReference type="NCBI Taxonomy" id="58331"/>
    <lineage>
        <taxon>Eukaryota</taxon>
        <taxon>Viridiplantae</taxon>
        <taxon>Streptophyta</taxon>
        <taxon>Embryophyta</taxon>
        <taxon>Tracheophyta</taxon>
        <taxon>Spermatophyta</taxon>
        <taxon>Magnoliopsida</taxon>
        <taxon>eudicotyledons</taxon>
        <taxon>Gunneridae</taxon>
        <taxon>Pentapetalae</taxon>
        <taxon>rosids</taxon>
        <taxon>fabids</taxon>
        <taxon>Fagales</taxon>
        <taxon>Fagaceae</taxon>
        <taxon>Quercus</taxon>
    </lineage>
</organism>
<reference evidence="1" key="1">
    <citation type="submission" date="2017-12" db="EMBL/GenBank/DDBJ databases">
        <authorList>
            <person name="Barbosa P."/>
            <person name="Usie A."/>
            <person name="Ramos A.M."/>
        </authorList>
    </citation>
    <scope>NUCLEOTIDE SEQUENCE</scope>
    <source>
        <strain evidence="1">HL8</strain>
        <tissue evidence="1">Leaves</tissue>
    </source>
</reference>